<gene>
    <name evidence="6" type="ORF">PCANC_23062</name>
</gene>
<dbReference type="InterPro" id="IPR014388">
    <property type="entry name" value="3-oxoacid_CoA-transferase"/>
</dbReference>
<keyword evidence="2 3" id="KW-0808">Transferase</keyword>
<dbReference type="NCBIfam" id="TIGR02428">
    <property type="entry name" value="pcaJ_scoB_fam"/>
    <property type="match status" value="1"/>
</dbReference>
<evidence type="ECO:0000313" key="6">
    <source>
        <dbReference type="EMBL" id="PLW11278.1"/>
    </source>
</evidence>
<dbReference type="STRING" id="200324.A0A2N5SDE8"/>
<comment type="similarity">
    <text evidence="1 3">Belongs to the 3-oxoacid CoA-transferase family.</text>
</comment>
<comment type="caution">
    <text evidence="6">The sequence shown here is derived from an EMBL/GenBank/DDBJ whole genome shotgun (WGS) entry which is preliminary data.</text>
</comment>
<dbReference type="InterPro" id="IPR004164">
    <property type="entry name" value="CoA_transf_AS"/>
</dbReference>
<organism evidence="6 7">
    <name type="scientific">Puccinia coronata f. sp. avenae</name>
    <dbReference type="NCBI Taxonomy" id="200324"/>
    <lineage>
        <taxon>Eukaryota</taxon>
        <taxon>Fungi</taxon>
        <taxon>Dikarya</taxon>
        <taxon>Basidiomycota</taxon>
        <taxon>Pucciniomycotina</taxon>
        <taxon>Pucciniomycetes</taxon>
        <taxon>Pucciniales</taxon>
        <taxon>Pucciniaceae</taxon>
        <taxon>Puccinia</taxon>
    </lineage>
</organism>
<accession>A0A2N5SDE8</accession>
<sequence length="594" mass="64161">MIQVSLSIRRHVVDVCLYILIHQHARSSSDKQRLALELRYILQIGDISIAKNRTMLSICKRSPISLHGSFRSKSPSVGLPKTVFTARFFSIPITQTKSSSGKLFRSADDAIVDIKSHSLIASSGFGLCGTPDTLIQALAQRPQVNNLTIISNNAGLDKSGLGLLLHSRQISKLIGSYIGANKLLENLYLTGQIALELTPQGTLAEKCRAGAAGIPAFYTPTGYGTPVQTGLIPIRYSAQDPSKVEIPGEKREVREFGGKQYLLERAIKADYAFVHVWKADKYGNCVFRYSAQNFGGVMARNAKITIVEAEEIVEPGEIDPGQVHLPGIFVNRIVPATAEKQIERIVLRSGTHDQSSASASTKSESHPKMDDPQAAAKIKRELIAGRAAQELKDGMYVNLGIGMPMLVPEFLKPDTNIHLQSENGIIGMGPYPTAKEVDSDIVNAGKETVTLLPGASTFDSSESFAMIRGGHVDVSILGAMQVSRTGDLANFMIPGKSVKGMGGAMDLVSNPDSTKVIIVMDHCDKHGVSKLVNECQLPLTGTRCVSQVITDLAVFDIDRNAGKMTLVDLQPGVTLEEVKDKTDAEFEVGGNLKP</sequence>
<dbReference type="Proteomes" id="UP000235388">
    <property type="component" value="Unassembled WGS sequence"/>
</dbReference>
<dbReference type="InterPro" id="IPR037171">
    <property type="entry name" value="NagB/RpiA_transferase-like"/>
</dbReference>
<feature type="active site" description="5-glutamyl coenzyme A thioester intermediate" evidence="4">
    <location>
        <position position="422"/>
    </location>
</feature>
<comment type="catalytic activity">
    <reaction evidence="3">
        <text>a 3-oxo acid + succinyl-CoA = a 3-oxoacyl-CoA + succinate</text>
        <dbReference type="Rhea" id="RHEA:24564"/>
        <dbReference type="ChEBI" id="CHEBI:30031"/>
        <dbReference type="ChEBI" id="CHEBI:35973"/>
        <dbReference type="ChEBI" id="CHEBI:57292"/>
        <dbReference type="ChEBI" id="CHEBI:90726"/>
        <dbReference type="EC" id="2.8.3.5"/>
    </reaction>
</comment>
<dbReference type="GO" id="GO:0046952">
    <property type="term" value="P:ketone body catabolic process"/>
    <property type="evidence" value="ECO:0007669"/>
    <property type="project" value="InterPro"/>
</dbReference>
<evidence type="ECO:0000256" key="3">
    <source>
        <dbReference type="PIRNR" id="PIRNR000858"/>
    </source>
</evidence>
<evidence type="ECO:0000256" key="4">
    <source>
        <dbReference type="PIRSR" id="PIRSR000858-1"/>
    </source>
</evidence>
<dbReference type="EMBL" id="PGCJ01001026">
    <property type="protein sequence ID" value="PLW11278.1"/>
    <property type="molecule type" value="Genomic_DNA"/>
</dbReference>
<dbReference type="EC" id="2.8.3.5" evidence="3"/>
<proteinExistence type="inferred from homology"/>
<dbReference type="PIRSF" id="PIRSF000858">
    <property type="entry name" value="SCOT-t"/>
    <property type="match status" value="1"/>
</dbReference>
<dbReference type="AlphaFoldDB" id="A0A2N5SDE8"/>
<dbReference type="Pfam" id="PF01144">
    <property type="entry name" value="CoA_trans"/>
    <property type="match status" value="2"/>
</dbReference>
<dbReference type="PROSITE" id="PS01274">
    <property type="entry name" value="COA_TRANSF_2"/>
    <property type="match status" value="1"/>
</dbReference>
<evidence type="ECO:0000256" key="5">
    <source>
        <dbReference type="SAM" id="MobiDB-lite"/>
    </source>
</evidence>
<dbReference type="Gene3D" id="3.40.1080.10">
    <property type="entry name" value="Glutaconate Coenzyme A-transferase"/>
    <property type="match status" value="2"/>
</dbReference>
<evidence type="ECO:0000256" key="1">
    <source>
        <dbReference type="ARBA" id="ARBA00007154"/>
    </source>
</evidence>
<comment type="pathway">
    <text evidence="3">Ketone metabolism; succinyl-CoA degradation; acetoacetyl-CoA from succinyl-CoA: step 1/1.</text>
</comment>
<dbReference type="SMART" id="SM00882">
    <property type="entry name" value="CoA_trans"/>
    <property type="match status" value="2"/>
</dbReference>
<dbReference type="OrthoDB" id="1933379at2759"/>
<reference evidence="6 7" key="1">
    <citation type="submission" date="2017-11" db="EMBL/GenBank/DDBJ databases">
        <title>De novo assembly and phasing of dikaryotic genomes from two isolates of Puccinia coronata f. sp. avenae, the causal agent of oat crown rust.</title>
        <authorList>
            <person name="Miller M.E."/>
            <person name="Zhang Y."/>
            <person name="Omidvar V."/>
            <person name="Sperschneider J."/>
            <person name="Schwessinger B."/>
            <person name="Raley C."/>
            <person name="Palmer J.M."/>
            <person name="Garnica D."/>
            <person name="Upadhyaya N."/>
            <person name="Rathjen J."/>
            <person name="Taylor J.M."/>
            <person name="Park R.F."/>
            <person name="Dodds P.N."/>
            <person name="Hirsch C.D."/>
            <person name="Kianian S.F."/>
            <person name="Figueroa M."/>
        </authorList>
    </citation>
    <scope>NUCLEOTIDE SEQUENCE [LARGE SCALE GENOMIC DNA]</scope>
    <source>
        <strain evidence="6">12NC29</strain>
    </source>
</reference>
<dbReference type="FunFam" id="3.40.1080.10:FF:000001">
    <property type="entry name" value="Succinyl-coa:3-ketoacid-coenzyme a transferase subunit b"/>
    <property type="match status" value="1"/>
</dbReference>
<dbReference type="PANTHER" id="PTHR13707:SF60">
    <property type="entry name" value="ACETATE COA-TRANSFERASE SUBUNIT ALPHA"/>
    <property type="match status" value="1"/>
</dbReference>
<comment type="function">
    <text evidence="3">Key enzyme for ketone body catabolism. Transfers the CoA moiety from succinate to acetoacetate. Formation of the enzyme-CoA intermediate proceeds via an unstable anhydride species formed between the carboxylate groups of the enzyme and substrate.</text>
</comment>
<keyword evidence="3" id="KW-0496">Mitochondrion</keyword>
<feature type="region of interest" description="Disordered" evidence="5">
    <location>
        <begin position="347"/>
        <end position="374"/>
    </location>
</feature>
<dbReference type="UniPathway" id="UPA00929">
    <property type="reaction ID" value="UER00894"/>
</dbReference>
<evidence type="ECO:0000256" key="2">
    <source>
        <dbReference type="ARBA" id="ARBA00022679"/>
    </source>
</evidence>
<dbReference type="InterPro" id="IPR004165">
    <property type="entry name" value="CoA_trans_fam_I"/>
</dbReference>
<name>A0A2N5SDE8_9BASI</name>
<keyword evidence="7" id="KW-1185">Reference proteome</keyword>
<protein>
    <recommendedName>
        <fullName evidence="3">Succinyl-CoA:3-ketoacid-coenzyme A transferase</fullName>
        <ecNumber evidence="3">2.8.3.5</ecNumber>
    </recommendedName>
</protein>
<evidence type="ECO:0000313" key="7">
    <source>
        <dbReference type="Proteomes" id="UP000235388"/>
    </source>
</evidence>
<dbReference type="InterPro" id="IPR012791">
    <property type="entry name" value="3-oxoacid_CoA-transf_B"/>
</dbReference>
<dbReference type="PANTHER" id="PTHR13707">
    <property type="entry name" value="KETOACID-COENZYME A TRANSFERASE"/>
    <property type="match status" value="1"/>
</dbReference>
<dbReference type="SUPFAM" id="SSF100950">
    <property type="entry name" value="NagB/RpiA/CoA transferase-like"/>
    <property type="match status" value="2"/>
</dbReference>
<dbReference type="GO" id="GO:0008260">
    <property type="term" value="F:succinyl-CoA:3-oxo-acid CoA-transferase activity"/>
    <property type="evidence" value="ECO:0007669"/>
    <property type="project" value="UniProtKB-EC"/>
</dbReference>